<keyword evidence="4" id="KW-0158">Chromosome</keyword>
<keyword evidence="6" id="KW-0227">DNA damage</keyword>
<evidence type="ECO:0000256" key="2">
    <source>
        <dbReference type="ARBA" id="ARBA00004286"/>
    </source>
</evidence>
<accession>A0ABQ0DPP4</accession>
<dbReference type="EMBL" id="BAAFRS010000219">
    <property type="protein sequence ID" value="GAB1224821.1"/>
    <property type="molecule type" value="Genomic_DNA"/>
</dbReference>
<evidence type="ECO:0000259" key="13">
    <source>
        <dbReference type="Pfam" id="PF13476"/>
    </source>
</evidence>
<dbReference type="SUPFAM" id="SSF52540">
    <property type="entry name" value="P-loop containing nucleoside triphosphate hydrolases"/>
    <property type="match status" value="1"/>
</dbReference>
<feature type="coiled-coil region" evidence="12">
    <location>
        <begin position="187"/>
        <end position="221"/>
    </location>
</feature>
<keyword evidence="5" id="KW-0547">Nucleotide-binding</keyword>
<dbReference type="Proteomes" id="UP001628156">
    <property type="component" value="Unassembled WGS sequence"/>
</dbReference>
<protein>
    <recommendedName>
        <fullName evidence="13">Rad50/SbcC-type AAA domain-containing protein</fullName>
    </recommendedName>
</protein>
<evidence type="ECO:0000256" key="3">
    <source>
        <dbReference type="ARBA" id="ARBA00006793"/>
    </source>
</evidence>
<keyword evidence="15" id="KW-1185">Reference proteome</keyword>
<evidence type="ECO:0000256" key="9">
    <source>
        <dbReference type="ARBA" id="ARBA00023172"/>
    </source>
</evidence>
<dbReference type="InterPro" id="IPR038729">
    <property type="entry name" value="Rad50/SbcC_AAA"/>
</dbReference>
<dbReference type="PANTHER" id="PTHR19306:SF6">
    <property type="entry name" value="STRUCTURAL MAINTENANCE OF CHROMOSOMES PROTEIN 6"/>
    <property type="match status" value="1"/>
</dbReference>
<evidence type="ECO:0000313" key="14">
    <source>
        <dbReference type="EMBL" id="GAB1224821.1"/>
    </source>
</evidence>
<feature type="coiled-coil region" evidence="12">
    <location>
        <begin position="641"/>
        <end position="794"/>
    </location>
</feature>
<organism evidence="14 15">
    <name type="scientific">Entamoeba nuttalli</name>
    <dbReference type="NCBI Taxonomy" id="412467"/>
    <lineage>
        <taxon>Eukaryota</taxon>
        <taxon>Amoebozoa</taxon>
        <taxon>Evosea</taxon>
        <taxon>Archamoebae</taxon>
        <taxon>Mastigamoebida</taxon>
        <taxon>Entamoebidae</taxon>
        <taxon>Entamoeba</taxon>
    </lineage>
</organism>
<dbReference type="InterPro" id="IPR027417">
    <property type="entry name" value="P-loop_NTPase"/>
</dbReference>
<keyword evidence="11" id="KW-0539">Nucleus</keyword>
<proteinExistence type="inferred from homology"/>
<keyword evidence="10" id="KW-0234">DNA repair</keyword>
<comment type="subcellular location">
    <subcellularLocation>
        <location evidence="2">Chromosome</location>
    </subcellularLocation>
    <subcellularLocation>
        <location evidence="1">Nucleus</location>
    </subcellularLocation>
</comment>
<evidence type="ECO:0000313" key="15">
    <source>
        <dbReference type="Proteomes" id="UP001628156"/>
    </source>
</evidence>
<name>A0ABQ0DPP4_9EUKA</name>
<comment type="caution">
    <text evidence="14">The sequence shown here is derived from an EMBL/GenBank/DDBJ whole genome shotgun (WGS) entry which is preliminary data.</text>
</comment>
<reference evidence="14 15" key="1">
    <citation type="journal article" date="2019" name="PLoS Negl. Trop. Dis.">
        <title>Whole genome sequencing of Entamoeba nuttalli reveals mammalian host-related molecular signatures and a novel octapeptide-repeat surface protein.</title>
        <authorList>
            <person name="Tanaka M."/>
            <person name="Makiuchi T."/>
            <person name="Komiyama T."/>
            <person name="Shiina T."/>
            <person name="Osaki K."/>
            <person name="Tachibana H."/>
        </authorList>
    </citation>
    <scope>NUCLEOTIDE SEQUENCE [LARGE SCALE GENOMIC DNA]</scope>
    <source>
        <strain evidence="14 15">P19-061405</strain>
    </source>
</reference>
<evidence type="ECO:0000256" key="4">
    <source>
        <dbReference type="ARBA" id="ARBA00022454"/>
    </source>
</evidence>
<evidence type="ECO:0000256" key="10">
    <source>
        <dbReference type="ARBA" id="ARBA00023204"/>
    </source>
</evidence>
<evidence type="ECO:0000256" key="8">
    <source>
        <dbReference type="ARBA" id="ARBA00023054"/>
    </source>
</evidence>
<feature type="coiled-coil region" evidence="12">
    <location>
        <begin position="247"/>
        <end position="441"/>
    </location>
</feature>
<sequence length="1023" mass="120007">MNEEIPGTIERIDLENFMCHRHLQLDLCSQVNFIVGENGSGKSAILVALAICFGAKATFTNRGKRVSDIVKNGETHCKVSVYLRNRGEGAMDKEKYRDTIIIERKISKEGGSSYKIYSMNSGEKPRIVGHKSSDVNEILDHFNIPIDNPCILLMQDTSKTFLTATRAEDKYKFFLEATQLDMIKESYKQAEHSCSKAKKTKQDKKEQIPQMEREIERLKGIMEDGKGIKQIKKKIEVLKREEIWAKYRDQKKKVEDIQQIIEEKENKLNELKEERIEEKIEELKEELKTANEELMKKEEEITEIDKKKGIENEKMKNINKEKGENKVIIDDYNQRIETIKKRITLLKNSIEESKNHDQKDTELAKQQKEEKIKTINKEIESLKRKEELIKDELNPLEKEFTVKVQSLNGYDDDIKHIQNDIKAFENEKDKLEMQKRDKMTIYHPNMPRMIKTIEQTTFEYQIEGPIGEYIQLKDNKWNHAVENCIKKSTLASFVVRTENDKKKLREIAKKINFDIQIYVYNIKFGNQKYDIKKQNYLTLLNVITISSPVIFNILIDHINIDTIAVANTFNDGKELMKLGAKFIYLSNGSFMQKSGKTEAYFPYRLPSRAIYGGQNIEDSIQLIEQQIKTSKMDLQGKVELKNQAKKEKETLLIQLNELKRNLREAERNTRLIESKKKETENIIIKEPEDIKEMEMNLSISKNKLNELLEEVKNQKTKTNELIKREEFQKIEYQKICSLKTQIENEAKKQKILLVNIRKQIDEINENKIDLIKQRKEFQIEIQHQNELLIEEQQQLQEITILSSEFEKIETSKSVESIVNERIKLEKKQQQINLENVNYDEVENELERKQHQLDGLTDQINSIETLQTKLEIELERRKRKYTELLKVTATKTMLLFNQYLEKKPGCKGKIKLDHSKRILDVEVSIDNDSERSAKTLSGGERSYSTVCLLLALWNVVDCPFRAMDEFDVYMDSMARKVAIQTLMETTKSQNKRQYIFITPHNLDGVVSNDNVKVFKIKRPDRDQK</sequence>
<dbReference type="Gene3D" id="3.40.50.300">
    <property type="entry name" value="P-loop containing nucleotide triphosphate hydrolases"/>
    <property type="match status" value="2"/>
</dbReference>
<feature type="domain" description="Rad50/SbcC-type AAA" evidence="13">
    <location>
        <begin position="11"/>
        <end position="218"/>
    </location>
</feature>
<dbReference type="PANTHER" id="PTHR19306">
    <property type="entry name" value="STRUCTURAL MAINTENANCE OF CHROMOSOMES 5,6 SMC5, SMC6"/>
    <property type="match status" value="1"/>
</dbReference>
<feature type="coiled-coil region" evidence="12">
    <location>
        <begin position="824"/>
        <end position="865"/>
    </location>
</feature>
<comment type="similarity">
    <text evidence="3">Belongs to the SMC family. SMC6 subfamily.</text>
</comment>
<evidence type="ECO:0000256" key="11">
    <source>
        <dbReference type="ARBA" id="ARBA00023242"/>
    </source>
</evidence>
<evidence type="ECO:0000256" key="5">
    <source>
        <dbReference type="ARBA" id="ARBA00022741"/>
    </source>
</evidence>
<evidence type="ECO:0000256" key="1">
    <source>
        <dbReference type="ARBA" id="ARBA00004123"/>
    </source>
</evidence>
<keyword evidence="9" id="KW-0233">DNA recombination</keyword>
<gene>
    <name evidence="14" type="ORF">ENUP19_0219G0045</name>
</gene>
<dbReference type="Pfam" id="PF13476">
    <property type="entry name" value="AAA_23"/>
    <property type="match status" value="1"/>
</dbReference>
<keyword evidence="8 12" id="KW-0175">Coiled coil</keyword>
<evidence type="ECO:0000256" key="12">
    <source>
        <dbReference type="SAM" id="Coils"/>
    </source>
</evidence>
<keyword evidence="7" id="KW-0067">ATP-binding</keyword>
<evidence type="ECO:0000256" key="7">
    <source>
        <dbReference type="ARBA" id="ARBA00022840"/>
    </source>
</evidence>
<evidence type="ECO:0000256" key="6">
    <source>
        <dbReference type="ARBA" id="ARBA00022763"/>
    </source>
</evidence>